<evidence type="ECO:0008006" key="4">
    <source>
        <dbReference type="Google" id="ProtNLM"/>
    </source>
</evidence>
<dbReference type="Proteomes" id="UP000316196">
    <property type="component" value="Unassembled WGS sequence"/>
</dbReference>
<dbReference type="OrthoDB" id="3268477at2"/>
<proteinExistence type="predicted"/>
<name>A0A542ZRF2_9ACTN</name>
<protein>
    <recommendedName>
        <fullName evidence="4">SPOR domain-containing protein</fullName>
    </recommendedName>
</protein>
<keyword evidence="3" id="KW-1185">Reference proteome</keyword>
<gene>
    <name evidence="2" type="ORF">FB460_0688</name>
</gene>
<feature type="compositionally biased region" description="Basic and acidic residues" evidence="1">
    <location>
        <begin position="39"/>
        <end position="49"/>
    </location>
</feature>
<evidence type="ECO:0000313" key="2">
    <source>
        <dbReference type="EMBL" id="TQL62897.1"/>
    </source>
</evidence>
<dbReference type="RefSeq" id="WP_142092681.1">
    <property type="nucleotide sequence ID" value="NZ_BAAAMD010000001.1"/>
</dbReference>
<evidence type="ECO:0000256" key="1">
    <source>
        <dbReference type="SAM" id="MobiDB-lite"/>
    </source>
</evidence>
<reference evidence="2 3" key="1">
    <citation type="submission" date="2019-06" db="EMBL/GenBank/DDBJ databases">
        <title>Sequencing the genomes of 1000 actinobacteria strains.</title>
        <authorList>
            <person name="Klenk H.-P."/>
        </authorList>
    </citation>
    <scope>NUCLEOTIDE SEQUENCE [LARGE SCALE GENOMIC DNA]</scope>
    <source>
        <strain evidence="2 3">DSM 8251</strain>
    </source>
</reference>
<accession>A0A542ZRF2</accession>
<dbReference type="EMBL" id="VFOR01000001">
    <property type="protein sequence ID" value="TQL62897.1"/>
    <property type="molecule type" value="Genomic_DNA"/>
</dbReference>
<organism evidence="2 3">
    <name type="scientific">Propioniferax innocua</name>
    <dbReference type="NCBI Taxonomy" id="1753"/>
    <lineage>
        <taxon>Bacteria</taxon>
        <taxon>Bacillati</taxon>
        <taxon>Actinomycetota</taxon>
        <taxon>Actinomycetes</taxon>
        <taxon>Propionibacteriales</taxon>
        <taxon>Propionibacteriaceae</taxon>
        <taxon>Propioniferax</taxon>
    </lineage>
</organism>
<feature type="region of interest" description="Disordered" evidence="1">
    <location>
        <begin position="39"/>
        <end position="76"/>
    </location>
</feature>
<feature type="compositionally biased region" description="Acidic residues" evidence="1">
    <location>
        <begin position="60"/>
        <end position="76"/>
    </location>
</feature>
<comment type="caution">
    <text evidence="2">The sequence shown here is derived from an EMBL/GenBank/DDBJ whole genome shotgun (WGS) entry which is preliminary data.</text>
</comment>
<dbReference type="AlphaFoldDB" id="A0A542ZRF2"/>
<evidence type="ECO:0000313" key="3">
    <source>
        <dbReference type="Proteomes" id="UP000316196"/>
    </source>
</evidence>
<sequence>MEDVIQYWFCTKHHRVEWEKPCRAMHRLGPYGSRAEAEHALDKFADRAEQWQSDPRWNDEPEDDESENDESDDAKA</sequence>